<sequence>MNQWKPYGEIIMADMGNDFYLLQFSNGQDYNRVLYDGPWIIADHVLTVHRW</sequence>
<comment type="caution">
    <text evidence="2">The sequence shown here is derived from an EMBL/GenBank/DDBJ whole genome shotgun (WGS) entry which is preliminary data.</text>
</comment>
<evidence type="ECO:0000313" key="2">
    <source>
        <dbReference type="EMBL" id="KAJ4848787.1"/>
    </source>
</evidence>
<dbReference type="OrthoDB" id="1720039at2759"/>
<organism evidence="2 3">
    <name type="scientific">Turnera subulata</name>
    <dbReference type="NCBI Taxonomy" id="218843"/>
    <lineage>
        <taxon>Eukaryota</taxon>
        <taxon>Viridiplantae</taxon>
        <taxon>Streptophyta</taxon>
        <taxon>Embryophyta</taxon>
        <taxon>Tracheophyta</taxon>
        <taxon>Spermatophyta</taxon>
        <taxon>Magnoliopsida</taxon>
        <taxon>eudicotyledons</taxon>
        <taxon>Gunneridae</taxon>
        <taxon>Pentapetalae</taxon>
        <taxon>rosids</taxon>
        <taxon>fabids</taxon>
        <taxon>Malpighiales</taxon>
        <taxon>Passifloraceae</taxon>
        <taxon>Turnera</taxon>
    </lineage>
</organism>
<dbReference type="Pfam" id="PF14111">
    <property type="entry name" value="DUF4283"/>
    <property type="match status" value="1"/>
</dbReference>
<proteinExistence type="predicted"/>
<keyword evidence="3" id="KW-1185">Reference proteome</keyword>
<name>A0A9Q0GF87_9ROSI</name>
<evidence type="ECO:0000313" key="3">
    <source>
        <dbReference type="Proteomes" id="UP001141552"/>
    </source>
</evidence>
<feature type="domain" description="DUF4283" evidence="1">
    <location>
        <begin position="2"/>
        <end position="51"/>
    </location>
</feature>
<reference evidence="2" key="1">
    <citation type="submission" date="2022-02" db="EMBL/GenBank/DDBJ databases">
        <authorList>
            <person name="Henning P.M."/>
            <person name="McCubbin A.G."/>
            <person name="Shore J.S."/>
        </authorList>
    </citation>
    <scope>NUCLEOTIDE SEQUENCE</scope>
    <source>
        <strain evidence="2">F60SS</strain>
        <tissue evidence="2">Leaves</tissue>
    </source>
</reference>
<dbReference type="EMBL" id="JAKUCV010000799">
    <property type="protein sequence ID" value="KAJ4848787.1"/>
    <property type="molecule type" value="Genomic_DNA"/>
</dbReference>
<reference evidence="2" key="2">
    <citation type="journal article" date="2023" name="Plants (Basel)">
        <title>Annotation of the Turnera subulata (Passifloraceae) Draft Genome Reveals the S-Locus Evolved after the Divergence of Turneroideae from Passifloroideae in a Stepwise Manner.</title>
        <authorList>
            <person name="Henning P.M."/>
            <person name="Roalson E.H."/>
            <person name="Mir W."/>
            <person name="McCubbin A.G."/>
            <person name="Shore J.S."/>
        </authorList>
    </citation>
    <scope>NUCLEOTIDE SEQUENCE</scope>
    <source>
        <strain evidence="2">F60SS</strain>
    </source>
</reference>
<evidence type="ECO:0000259" key="1">
    <source>
        <dbReference type="Pfam" id="PF14111"/>
    </source>
</evidence>
<dbReference type="Proteomes" id="UP001141552">
    <property type="component" value="Unassembled WGS sequence"/>
</dbReference>
<protein>
    <recommendedName>
        <fullName evidence="1">DUF4283 domain-containing protein</fullName>
    </recommendedName>
</protein>
<dbReference type="AlphaFoldDB" id="A0A9Q0GF87"/>
<accession>A0A9Q0GF87</accession>
<gene>
    <name evidence="2" type="ORF">Tsubulata_025771</name>
</gene>
<dbReference type="InterPro" id="IPR025558">
    <property type="entry name" value="DUF4283"/>
</dbReference>